<protein>
    <submittedName>
        <fullName evidence="1">Uncharacterized protein</fullName>
    </submittedName>
</protein>
<dbReference type="AlphaFoldDB" id="A0A9Q2CZE7"/>
<comment type="caution">
    <text evidence="1">The sequence shown here is derived from an EMBL/GenBank/DDBJ whole genome shotgun (WGS) entry which is preliminary data.</text>
</comment>
<evidence type="ECO:0000313" key="1">
    <source>
        <dbReference type="EMBL" id="MBB5176346.1"/>
    </source>
</evidence>
<dbReference type="EMBL" id="JACHHF010000006">
    <property type="protein sequence ID" value="MBB5176346.1"/>
    <property type="molecule type" value="Genomic_DNA"/>
</dbReference>
<evidence type="ECO:0000313" key="2">
    <source>
        <dbReference type="Proteomes" id="UP000579136"/>
    </source>
</evidence>
<gene>
    <name evidence="1" type="ORF">HNQ45_001233</name>
</gene>
<dbReference type="Proteomes" id="UP000579136">
    <property type="component" value="Unassembled WGS sequence"/>
</dbReference>
<name>A0A9Q2CZE7_9STAP</name>
<sequence length="42" mass="4906">MSVKGLLFKRKQKLNSKNASKSCDLLKKRKELKKQINNNMLT</sequence>
<keyword evidence="2" id="KW-1185">Reference proteome</keyword>
<organism evidence="1 2">
    <name type="scientific">Nosocomiicoccus ampullae</name>
    <dbReference type="NCBI Taxonomy" id="489910"/>
    <lineage>
        <taxon>Bacteria</taxon>
        <taxon>Bacillati</taxon>
        <taxon>Bacillota</taxon>
        <taxon>Bacilli</taxon>
        <taxon>Bacillales</taxon>
        <taxon>Staphylococcaceae</taxon>
        <taxon>Nosocomiicoccus</taxon>
    </lineage>
</organism>
<reference evidence="1 2" key="1">
    <citation type="submission" date="2020-08" db="EMBL/GenBank/DDBJ databases">
        <title>Genomic Encyclopedia of Type Strains, Phase IV (KMG-IV): sequencing the most valuable type-strain genomes for metagenomic binning, comparative biology and taxonomic classification.</title>
        <authorList>
            <person name="Goeker M."/>
        </authorList>
    </citation>
    <scope>NUCLEOTIDE SEQUENCE [LARGE SCALE GENOMIC DNA]</scope>
    <source>
        <strain evidence="1 2">DSM 19163</strain>
    </source>
</reference>
<proteinExistence type="predicted"/>
<accession>A0A9Q2CZE7</accession>